<evidence type="ECO:0000256" key="1">
    <source>
        <dbReference type="SAM" id="MobiDB-lite"/>
    </source>
</evidence>
<organism evidence="3 4">
    <name type="scientific">Arachis hypogaea</name>
    <name type="common">Peanut</name>
    <dbReference type="NCBI Taxonomy" id="3818"/>
    <lineage>
        <taxon>Eukaryota</taxon>
        <taxon>Viridiplantae</taxon>
        <taxon>Streptophyta</taxon>
        <taxon>Embryophyta</taxon>
        <taxon>Tracheophyta</taxon>
        <taxon>Spermatophyta</taxon>
        <taxon>Magnoliopsida</taxon>
        <taxon>eudicotyledons</taxon>
        <taxon>Gunneridae</taxon>
        <taxon>Pentapetalae</taxon>
        <taxon>rosids</taxon>
        <taxon>fabids</taxon>
        <taxon>Fabales</taxon>
        <taxon>Fabaceae</taxon>
        <taxon>Papilionoideae</taxon>
        <taxon>50 kb inversion clade</taxon>
        <taxon>dalbergioids sensu lato</taxon>
        <taxon>Dalbergieae</taxon>
        <taxon>Pterocarpus clade</taxon>
        <taxon>Arachis</taxon>
    </lineage>
</organism>
<dbReference type="CDD" id="cd09880">
    <property type="entry name" value="PIN_Smg5-6-like"/>
    <property type="match status" value="1"/>
</dbReference>
<sequence length="935" mass="104701">MASKSKAEEEEEVKIPVFTVLKNNTILKNIFIVNKPPSPSASRSSHEDVLMVGRHPDCDLMLTHPSISRFHLQIRSKPSSQSLFVQDLSSVHGTWISGKKVEAGASVEMKAGDTLKIGVSSRVYRLHWIPINRAYDMENLFLSQLEAVPEEEQQEEEERKQMLKNCIPVEEEEIQSVDSILKCISSLFLDENFGVTKENEILAASPVLEEMESQCRDEMIGLPSSAVENKLSDSIIEVHSPPDLESAAKCDETWTDYWSESTCIKAVKVVGQGTEMQGFYTPPGKIPSQLSSCENQWSCLLFNTDPASFEEEYVAEAIVHTESEYECTAKDTGKVTDILSAGGGVCSYDDTCRSVEEVIPYKNCKHIEVEQVGVDSLPDGEKQDPCGEDIGNKYTAGICSSSMASETVLSIRNNKTLQYNMETFGSCKEAMAKKSTNSNIWSRRGKAANAPQIQTSKSASRSKASADEEEDDDEEVFTPDKENFSPNTLQLLCSKKMGMLEEVKPSKSQRSQKDLFSVLDGVKEELFAPDQENLSPNTLRLHHLAKKSILEETKCFKAQCSQNSGSLFSANIYPDENIIPSSHKENEAPKVVPEHKSRRRPFGSLEMAQCSKSSNRKIMAASKKENATPKLAQEPKSRRKPFGNHIELATDTMTLDNRVARVPFQLLIDAGGTTRPVSAAKGIDVSKDGRMFDMHINHSDICWDQKRSWDMVVDTATLMNKESRNALQLLQGLKGTQLIVPRSVIRELDSKKRQYSIFKRNSEASLALEWIEDCMVKTRWWIHVQSSMEEERLIAPTPPASPRTQFNEESWTFPAAILEIASPTAEDQILDFALAYKRRKNDGQLVLLSEDVTLKIKSMAEGLLCEPAQEFRASLVNPFSERFLWTNSSPRGQTWSCQDDHVLREKYCRLPVRKSSKGAASGLKLILLHNSQYGK</sequence>
<dbReference type="PANTHER" id="PTHR22593:SF8">
    <property type="entry name" value="FHA DOMAIN-CONTAINING PROTEIN PS1"/>
    <property type="match status" value="1"/>
</dbReference>
<evidence type="ECO:0000313" key="4">
    <source>
        <dbReference type="Proteomes" id="UP000289738"/>
    </source>
</evidence>
<dbReference type="EMBL" id="SDMP01000010">
    <property type="protein sequence ID" value="RYR33792.1"/>
    <property type="molecule type" value="Genomic_DNA"/>
</dbReference>
<dbReference type="STRING" id="3818.A0A445B534"/>
<feature type="region of interest" description="Disordered" evidence="1">
    <location>
        <begin position="620"/>
        <end position="639"/>
    </location>
</feature>
<evidence type="ECO:0000313" key="3">
    <source>
        <dbReference type="EMBL" id="RYR33792.1"/>
    </source>
</evidence>
<feature type="compositionally biased region" description="Acidic residues" evidence="1">
    <location>
        <begin position="467"/>
        <end position="477"/>
    </location>
</feature>
<accession>A0A445B534</accession>
<proteinExistence type="predicted"/>
<feature type="region of interest" description="Disordered" evidence="1">
    <location>
        <begin position="579"/>
        <end position="600"/>
    </location>
</feature>
<dbReference type="OrthoDB" id="444265at2759"/>
<dbReference type="InterPro" id="IPR000253">
    <property type="entry name" value="FHA_dom"/>
</dbReference>
<dbReference type="PROSITE" id="PS50006">
    <property type="entry name" value="FHA_DOMAIN"/>
    <property type="match status" value="1"/>
</dbReference>
<dbReference type="Pfam" id="PF13638">
    <property type="entry name" value="PIN_4"/>
    <property type="match status" value="1"/>
</dbReference>
<keyword evidence="4" id="KW-1185">Reference proteome</keyword>
<dbReference type="AlphaFoldDB" id="A0A445B534"/>
<dbReference type="Pfam" id="PF00498">
    <property type="entry name" value="FHA"/>
    <property type="match status" value="1"/>
</dbReference>
<dbReference type="GO" id="GO:0031965">
    <property type="term" value="C:nuclear membrane"/>
    <property type="evidence" value="ECO:0007669"/>
    <property type="project" value="TreeGrafter"/>
</dbReference>
<dbReference type="PANTHER" id="PTHR22593">
    <property type="entry name" value="TRANSMEMBRANE PROTEIN 18"/>
    <property type="match status" value="1"/>
</dbReference>
<feature type="region of interest" description="Disordered" evidence="1">
    <location>
        <begin position="438"/>
        <end position="482"/>
    </location>
</feature>
<dbReference type="CDD" id="cd22691">
    <property type="entry name" value="FHA_PS1-like"/>
    <property type="match status" value="1"/>
</dbReference>
<reference evidence="3 4" key="1">
    <citation type="submission" date="2019-01" db="EMBL/GenBank/DDBJ databases">
        <title>Sequencing of cultivated peanut Arachis hypogaea provides insights into genome evolution and oil improvement.</title>
        <authorList>
            <person name="Chen X."/>
        </authorList>
    </citation>
    <scope>NUCLEOTIDE SEQUENCE [LARGE SCALE GENOMIC DNA]</scope>
    <source>
        <strain evidence="4">cv. Fuhuasheng</strain>
        <tissue evidence="3">Leaves</tissue>
    </source>
</reference>
<dbReference type="SUPFAM" id="SSF49879">
    <property type="entry name" value="SMAD/FHA domain"/>
    <property type="match status" value="1"/>
</dbReference>
<dbReference type="SMR" id="A0A445B534"/>
<feature type="domain" description="FHA" evidence="2">
    <location>
        <begin position="50"/>
        <end position="101"/>
    </location>
</feature>
<dbReference type="Gene3D" id="2.60.200.20">
    <property type="match status" value="1"/>
</dbReference>
<dbReference type="Gramene" id="arahy.Tifrunner.gnm2.ann2.Ah10g260800.1">
    <property type="protein sequence ID" value="arahy.Tifrunner.gnm2.ann2.Ah10g260800.1-CDS"/>
    <property type="gene ID" value="arahy.Tifrunner.gnm2.ann2.Ah10g260800"/>
</dbReference>
<comment type="caution">
    <text evidence="3">The sequence shown here is derived from an EMBL/GenBank/DDBJ whole genome shotgun (WGS) entry which is preliminary data.</text>
</comment>
<name>A0A445B534_ARAHY</name>
<feature type="compositionally biased region" description="Basic and acidic residues" evidence="1">
    <location>
        <begin position="582"/>
        <end position="595"/>
    </location>
</feature>
<dbReference type="SMART" id="SM00240">
    <property type="entry name" value="FHA"/>
    <property type="match status" value="1"/>
</dbReference>
<evidence type="ECO:0000259" key="2">
    <source>
        <dbReference type="PROSITE" id="PS50006"/>
    </source>
</evidence>
<protein>
    <recommendedName>
        <fullName evidence="2">FHA domain-containing protein</fullName>
    </recommendedName>
</protein>
<gene>
    <name evidence="3" type="ORF">Ahy_A10g048434</name>
</gene>
<dbReference type="InterPro" id="IPR002716">
    <property type="entry name" value="PIN_dom"/>
</dbReference>
<dbReference type="InterPro" id="IPR008984">
    <property type="entry name" value="SMAD_FHA_dom_sf"/>
</dbReference>
<dbReference type="Gene3D" id="3.40.50.1010">
    <property type="entry name" value="5'-nuclease"/>
    <property type="match status" value="1"/>
</dbReference>
<dbReference type="Proteomes" id="UP000289738">
    <property type="component" value="Chromosome A10"/>
</dbReference>